<dbReference type="AlphaFoldDB" id="A0AAV8SKQ6"/>
<accession>A0AAV8SKQ6</accession>
<comment type="caution">
    <text evidence="1">The sequence shown here is derived from an EMBL/GenBank/DDBJ whole genome shotgun (WGS) entry which is preliminary data.</text>
</comment>
<reference evidence="1 2" key="1">
    <citation type="submission" date="2021-09" db="EMBL/GenBank/DDBJ databases">
        <title>Genomic insights and catalytic innovation underlie evolution of tropane alkaloids biosynthesis.</title>
        <authorList>
            <person name="Wang Y.-J."/>
            <person name="Tian T."/>
            <person name="Huang J.-P."/>
            <person name="Huang S.-X."/>
        </authorList>
    </citation>
    <scope>NUCLEOTIDE SEQUENCE [LARGE SCALE GENOMIC DNA]</scope>
    <source>
        <strain evidence="1">KIB-2018</strain>
        <tissue evidence="1">Leaf</tissue>
    </source>
</reference>
<keyword evidence="2" id="KW-1185">Reference proteome</keyword>
<name>A0AAV8SKQ6_9ROSI</name>
<dbReference type="EMBL" id="JAIWQS010000010">
    <property type="protein sequence ID" value="KAJ8752837.1"/>
    <property type="molecule type" value="Genomic_DNA"/>
</dbReference>
<proteinExistence type="predicted"/>
<sequence length="115" mass="13345">MMSEPLLMDIQRAMVDERKIAGLPLIFATWSLMICENGEYFDGNFLAKERKWYKEIAGDSREVCAYYFVRICSHDLFLETKSDLDQVGPGWNSMVVMASGYDEEQRSGNLHIKRH</sequence>
<protein>
    <submittedName>
        <fullName evidence="1">Uncharacterized protein</fullName>
    </submittedName>
</protein>
<organism evidence="1 2">
    <name type="scientific">Erythroxylum novogranatense</name>
    <dbReference type="NCBI Taxonomy" id="1862640"/>
    <lineage>
        <taxon>Eukaryota</taxon>
        <taxon>Viridiplantae</taxon>
        <taxon>Streptophyta</taxon>
        <taxon>Embryophyta</taxon>
        <taxon>Tracheophyta</taxon>
        <taxon>Spermatophyta</taxon>
        <taxon>Magnoliopsida</taxon>
        <taxon>eudicotyledons</taxon>
        <taxon>Gunneridae</taxon>
        <taxon>Pentapetalae</taxon>
        <taxon>rosids</taxon>
        <taxon>fabids</taxon>
        <taxon>Malpighiales</taxon>
        <taxon>Erythroxylaceae</taxon>
        <taxon>Erythroxylum</taxon>
    </lineage>
</organism>
<dbReference type="Proteomes" id="UP001159364">
    <property type="component" value="Linkage Group LG10"/>
</dbReference>
<evidence type="ECO:0000313" key="1">
    <source>
        <dbReference type="EMBL" id="KAJ8752837.1"/>
    </source>
</evidence>
<gene>
    <name evidence="1" type="ORF">K2173_008572</name>
</gene>
<evidence type="ECO:0000313" key="2">
    <source>
        <dbReference type="Proteomes" id="UP001159364"/>
    </source>
</evidence>